<dbReference type="InterPro" id="IPR000792">
    <property type="entry name" value="Tscrpt_reg_LuxR_C"/>
</dbReference>
<keyword evidence="2" id="KW-0238">DNA-binding</keyword>
<organism evidence="7">
    <name type="scientific">Lysobacter firmicutimachus</name>
    <dbReference type="NCBI Taxonomy" id="1792846"/>
    <lineage>
        <taxon>Bacteria</taxon>
        <taxon>Pseudomonadati</taxon>
        <taxon>Pseudomonadota</taxon>
        <taxon>Gammaproteobacteria</taxon>
        <taxon>Lysobacterales</taxon>
        <taxon>Lysobacteraceae</taxon>
        <taxon>Lysobacter</taxon>
    </lineage>
</organism>
<dbReference type="Gene3D" id="1.10.10.10">
    <property type="entry name" value="Winged helix-like DNA-binding domain superfamily/Winged helix DNA-binding domain"/>
    <property type="match status" value="1"/>
</dbReference>
<feature type="modified residue" description="4-aspartylphosphate" evidence="3">
    <location>
        <position position="87"/>
    </location>
</feature>
<dbReference type="PANTHER" id="PTHR43214">
    <property type="entry name" value="TWO-COMPONENT RESPONSE REGULATOR"/>
    <property type="match status" value="1"/>
</dbReference>
<dbReference type="AlphaFoldDB" id="A0AAU8MX04"/>
<dbReference type="PROSITE" id="PS50043">
    <property type="entry name" value="HTH_LUXR_2"/>
    <property type="match status" value="1"/>
</dbReference>
<evidence type="ECO:0000259" key="6">
    <source>
        <dbReference type="PROSITE" id="PS50110"/>
    </source>
</evidence>
<reference evidence="7" key="1">
    <citation type="submission" date="2024-06" db="EMBL/GenBank/DDBJ databases">
        <authorList>
            <person name="Li S."/>
        </authorList>
    </citation>
    <scope>NUCLEOTIDE SEQUENCE</scope>
    <source>
        <strain evidence="7">SR10</strain>
    </source>
</reference>
<dbReference type="SUPFAM" id="SSF46894">
    <property type="entry name" value="C-terminal effector domain of the bipartite response regulators"/>
    <property type="match status" value="1"/>
</dbReference>
<dbReference type="GO" id="GO:0006355">
    <property type="term" value="P:regulation of DNA-templated transcription"/>
    <property type="evidence" value="ECO:0007669"/>
    <property type="project" value="InterPro"/>
</dbReference>
<feature type="compositionally biased region" description="Basic and acidic residues" evidence="4">
    <location>
        <begin position="1"/>
        <end position="11"/>
    </location>
</feature>
<evidence type="ECO:0000256" key="2">
    <source>
        <dbReference type="ARBA" id="ARBA00023125"/>
    </source>
</evidence>
<dbReference type="EMBL" id="CP159925">
    <property type="protein sequence ID" value="XCO76872.1"/>
    <property type="molecule type" value="Genomic_DNA"/>
</dbReference>
<dbReference type="Pfam" id="PF00196">
    <property type="entry name" value="GerE"/>
    <property type="match status" value="1"/>
</dbReference>
<dbReference type="Gene3D" id="3.40.50.2300">
    <property type="match status" value="1"/>
</dbReference>
<evidence type="ECO:0000256" key="1">
    <source>
        <dbReference type="ARBA" id="ARBA00022553"/>
    </source>
</evidence>
<protein>
    <submittedName>
        <fullName evidence="7">Response regulator transcription factor</fullName>
    </submittedName>
</protein>
<dbReference type="InterPro" id="IPR016032">
    <property type="entry name" value="Sig_transdc_resp-reg_C-effctor"/>
</dbReference>
<evidence type="ECO:0000256" key="3">
    <source>
        <dbReference type="PROSITE-ProRule" id="PRU00169"/>
    </source>
</evidence>
<sequence length="240" mass="25908">MSEQHVTRYDDQAAGSPSNPSPGPKLSTNQNPIKVLIADDHPIIVVALTEMLGSALGSGNVVVDSVSDGDGLLRHLETEQLDYLILDLYMPGRFKSIALVQEILAKQPNLQIIVYTGSELPCLALSALEIGAQGFVSKSSGPRTVIEAIFAVMLGKNFVDPAIDVVSAKSHPWYQLTSGEQAVVLALARGENLQAIAIDSSRSYKTVTTHKYNAMRKLGLRSNDEIGRYLERNGLTHLIG</sequence>
<dbReference type="SMART" id="SM00448">
    <property type="entry name" value="REC"/>
    <property type="match status" value="1"/>
</dbReference>
<dbReference type="CDD" id="cd17535">
    <property type="entry name" value="REC_NarL-like"/>
    <property type="match status" value="1"/>
</dbReference>
<dbReference type="InterPro" id="IPR011006">
    <property type="entry name" value="CheY-like_superfamily"/>
</dbReference>
<name>A0AAU8MX04_9GAMM</name>
<dbReference type="PANTHER" id="PTHR43214:SF17">
    <property type="entry name" value="TRANSCRIPTIONAL REGULATORY PROTEIN RCSB"/>
    <property type="match status" value="1"/>
</dbReference>
<evidence type="ECO:0000259" key="5">
    <source>
        <dbReference type="PROSITE" id="PS50043"/>
    </source>
</evidence>
<dbReference type="InterPro" id="IPR039420">
    <property type="entry name" value="WalR-like"/>
</dbReference>
<feature type="domain" description="Response regulatory" evidence="6">
    <location>
        <begin position="34"/>
        <end position="153"/>
    </location>
</feature>
<keyword evidence="1 3" id="KW-0597">Phosphoprotein</keyword>
<dbReference type="RefSeq" id="WP_363800147.1">
    <property type="nucleotide sequence ID" value="NZ_CP159925.1"/>
</dbReference>
<feature type="region of interest" description="Disordered" evidence="4">
    <location>
        <begin position="1"/>
        <end position="30"/>
    </location>
</feature>
<dbReference type="CDD" id="cd06170">
    <property type="entry name" value="LuxR_C_like"/>
    <property type="match status" value="1"/>
</dbReference>
<dbReference type="Pfam" id="PF00072">
    <property type="entry name" value="Response_reg"/>
    <property type="match status" value="1"/>
</dbReference>
<evidence type="ECO:0000256" key="4">
    <source>
        <dbReference type="SAM" id="MobiDB-lite"/>
    </source>
</evidence>
<dbReference type="PROSITE" id="PS50110">
    <property type="entry name" value="RESPONSE_REGULATORY"/>
    <property type="match status" value="1"/>
</dbReference>
<feature type="domain" description="HTH luxR-type" evidence="5">
    <location>
        <begin position="169"/>
        <end position="234"/>
    </location>
</feature>
<evidence type="ECO:0000313" key="7">
    <source>
        <dbReference type="EMBL" id="XCO76872.1"/>
    </source>
</evidence>
<dbReference type="GO" id="GO:0000160">
    <property type="term" value="P:phosphorelay signal transduction system"/>
    <property type="evidence" value="ECO:0007669"/>
    <property type="project" value="InterPro"/>
</dbReference>
<dbReference type="InterPro" id="IPR036388">
    <property type="entry name" value="WH-like_DNA-bd_sf"/>
</dbReference>
<dbReference type="SUPFAM" id="SSF52172">
    <property type="entry name" value="CheY-like"/>
    <property type="match status" value="1"/>
</dbReference>
<accession>A0AAU8MX04</accession>
<proteinExistence type="predicted"/>
<dbReference type="GO" id="GO:0003677">
    <property type="term" value="F:DNA binding"/>
    <property type="evidence" value="ECO:0007669"/>
    <property type="project" value="UniProtKB-KW"/>
</dbReference>
<dbReference type="SMART" id="SM00421">
    <property type="entry name" value="HTH_LUXR"/>
    <property type="match status" value="1"/>
</dbReference>
<dbReference type="InterPro" id="IPR058245">
    <property type="entry name" value="NreC/VraR/RcsB-like_REC"/>
</dbReference>
<dbReference type="InterPro" id="IPR001789">
    <property type="entry name" value="Sig_transdc_resp-reg_receiver"/>
</dbReference>
<gene>
    <name evidence="7" type="ORF">ABU614_08840</name>
</gene>